<dbReference type="Proteomes" id="UP000092321">
    <property type="component" value="Unassembled WGS sequence"/>
</dbReference>
<evidence type="ECO:0000256" key="8">
    <source>
        <dbReference type="ARBA" id="ARBA00022989"/>
    </source>
</evidence>
<evidence type="ECO:0000256" key="3">
    <source>
        <dbReference type="ARBA" id="ARBA00009731"/>
    </source>
</evidence>
<dbReference type="InterPro" id="IPR013969">
    <property type="entry name" value="Oligosacch_biosynth_Alg14"/>
</dbReference>
<accession>A0A1B7TFG7</accession>
<keyword evidence="9 11" id="KW-0472">Membrane</keyword>
<name>A0A1B7TFG7_9ASCO</name>
<dbReference type="PANTHER" id="PTHR12154">
    <property type="entry name" value="GLYCOSYL TRANSFERASE-RELATED"/>
    <property type="match status" value="1"/>
</dbReference>
<keyword evidence="6 11" id="KW-0812">Transmembrane</keyword>
<comment type="subunit">
    <text evidence="4 11">Heterodimer with ALG13 to form a functional enzyme.</text>
</comment>
<dbReference type="OrthoDB" id="17098at2759"/>
<keyword evidence="13" id="KW-1185">Reference proteome</keyword>
<keyword evidence="7 11" id="KW-0256">Endoplasmic reticulum</keyword>
<evidence type="ECO:0000256" key="9">
    <source>
        <dbReference type="ARBA" id="ARBA00023136"/>
    </source>
</evidence>
<evidence type="ECO:0000313" key="13">
    <source>
        <dbReference type="Proteomes" id="UP000092321"/>
    </source>
</evidence>
<evidence type="ECO:0000313" key="12">
    <source>
        <dbReference type="EMBL" id="OBA27499.1"/>
    </source>
</evidence>
<dbReference type="PANTHER" id="PTHR12154:SF4">
    <property type="entry name" value="UDP-N-ACETYLGLUCOSAMINE TRANSFERASE SUBUNIT ALG14 HOMOLOG"/>
    <property type="match status" value="1"/>
</dbReference>
<dbReference type="Pfam" id="PF08660">
    <property type="entry name" value="Alg14"/>
    <property type="match status" value="1"/>
</dbReference>
<feature type="transmembrane region" description="Helical" evidence="11">
    <location>
        <begin position="6"/>
        <end position="28"/>
    </location>
</feature>
<comment type="caution">
    <text evidence="11">Lacks conserved residue(s) required for the propagation of feature annotation.</text>
</comment>
<comment type="function">
    <text evidence="11">Involved in protein N-glycosylation. Essential for the second step of the dolichol-linked oligosaccharide pathway. Anchors the catalytic subunit ALG13 to the ER.</text>
</comment>
<comment type="similarity">
    <text evidence="3 11">Belongs to the ALG14 family.</text>
</comment>
<comment type="subcellular location">
    <subcellularLocation>
        <location evidence="1 11">Endoplasmic reticulum membrane</location>
        <topology evidence="1 11">Single-pass membrane protein</topology>
    </subcellularLocation>
    <subcellularLocation>
        <location evidence="2">Nucleus membrane</location>
        <topology evidence="2">Single-pass membrane protein</topology>
    </subcellularLocation>
</comment>
<evidence type="ECO:0000256" key="4">
    <source>
        <dbReference type="ARBA" id="ARBA00011335"/>
    </source>
</evidence>
<comment type="caution">
    <text evidence="12">The sequence shown here is derived from an EMBL/GenBank/DDBJ whole genome shotgun (WGS) entry which is preliminary data.</text>
</comment>
<evidence type="ECO:0000256" key="7">
    <source>
        <dbReference type="ARBA" id="ARBA00022824"/>
    </source>
</evidence>
<keyword evidence="8 11" id="KW-1133">Transmembrane helix</keyword>
<dbReference type="GO" id="GO:0006488">
    <property type="term" value="P:dolichol-linked oligosaccharide biosynthetic process"/>
    <property type="evidence" value="ECO:0007669"/>
    <property type="project" value="InterPro"/>
</dbReference>
<evidence type="ECO:0000256" key="2">
    <source>
        <dbReference type="ARBA" id="ARBA00004590"/>
    </source>
</evidence>
<sequence length="226" mass="26086">MSDLYYVISIIVMISIFLLNILITRSVLQPTDKSQTRKNKTKPEKVIVYLGSGGHTGEMLKILETYENTIKGSQLSILYSDNNSLLRFENQFKNFKILTSHKIGKARQVNSSKISSVISIFQTIVSIIKLFIQERNIFLFNHKNTLLLLNGPGSCVLLSILFQIIKLITFKEYSKFKIIYIESLARCNSLSMTGFLIYYLKLSDEFIVQWQEMCIKYPYSKCYGIL</sequence>
<evidence type="ECO:0000256" key="1">
    <source>
        <dbReference type="ARBA" id="ARBA00004389"/>
    </source>
</evidence>
<proteinExistence type="inferred from homology"/>
<gene>
    <name evidence="11" type="primary">ALG14</name>
    <name evidence="12" type="ORF">HANVADRAFT_52247</name>
</gene>
<evidence type="ECO:0000256" key="11">
    <source>
        <dbReference type="RuleBase" id="RU362127"/>
    </source>
</evidence>
<dbReference type="GO" id="GO:0004577">
    <property type="term" value="F:N-acetylglucosaminyldiphosphodolichol N-acetylglucosaminyltransferase activity"/>
    <property type="evidence" value="ECO:0007669"/>
    <property type="project" value="TreeGrafter"/>
</dbReference>
<dbReference type="EMBL" id="LXPE01000008">
    <property type="protein sequence ID" value="OBA27499.1"/>
    <property type="molecule type" value="Genomic_DNA"/>
</dbReference>
<dbReference type="AlphaFoldDB" id="A0A1B7TFG7"/>
<protein>
    <recommendedName>
        <fullName evidence="5 11">UDP-N-acetylglucosamine transferase subunit ALG14</fullName>
    </recommendedName>
    <alternativeName>
        <fullName evidence="10 11">Asparagine-linked glycosylation protein 14</fullName>
    </alternativeName>
</protein>
<feature type="transmembrane region" description="Helical" evidence="11">
    <location>
        <begin position="114"/>
        <end position="132"/>
    </location>
</feature>
<evidence type="ECO:0000256" key="6">
    <source>
        <dbReference type="ARBA" id="ARBA00022692"/>
    </source>
</evidence>
<dbReference type="GO" id="GO:0043541">
    <property type="term" value="C:UDP-N-acetylglucosamine transferase complex"/>
    <property type="evidence" value="ECO:0007669"/>
    <property type="project" value="TreeGrafter"/>
</dbReference>
<organism evidence="12 13">
    <name type="scientific">Hanseniaspora valbyensis NRRL Y-1626</name>
    <dbReference type="NCBI Taxonomy" id="766949"/>
    <lineage>
        <taxon>Eukaryota</taxon>
        <taxon>Fungi</taxon>
        <taxon>Dikarya</taxon>
        <taxon>Ascomycota</taxon>
        <taxon>Saccharomycotina</taxon>
        <taxon>Saccharomycetes</taxon>
        <taxon>Saccharomycodales</taxon>
        <taxon>Saccharomycodaceae</taxon>
        <taxon>Hanseniaspora</taxon>
    </lineage>
</organism>
<evidence type="ECO:0000256" key="10">
    <source>
        <dbReference type="ARBA" id="ARBA00032062"/>
    </source>
</evidence>
<dbReference type="Gene3D" id="3.40.50.2000">
    <property type="entry name" value="Glycogen Phosphorylase B"/>
    <property type="match status" value="1"/>
</dbReference>
<feature type="non-terminal residue" evidence="12">
    <location>
        <position position="226"/>
    </location>
</feature>
<evidence type="ECO:0000256" key="5">
    <source>
        <dbReference type="ARBA" id="ARBA00017467"/>
    </source>
</evidence>
<feature type="transmembrane region" description="Helical" evidence="11">
    <location>
        <begin position="147"/>
        <end position="168"/>
    </location>
</feature>
<reference evidence="13" key="1">
    <citation type="journal article" date="2016" name="Proc. Natl. Acad. Sci. U.S.A.">
        <title>Comparative genomics of biotechnologically important yeasts.</title>
        <authorList>
            <person name="Riley R."/>
            <person name="Haridas S."/>
            <person name="Wolfe K.H."/>
            <person name="Lopes M.R."/>
            <person name="Hittinger C.T."/>
            <person name="Goeker M."/>
            <person name="Salamov A.A."/>
            <person name="Wisecaver J.H."/>
            <person name="Long T.M."/>
            <person name="Calvey C.H."/>
            <person name="Aerts A.L."/>
            <person name="Barry K.W."/>
            <person name="Choi C."/>
            <person name="Clum A."/>
            <person name="Coughlan A.Y."/>
            <person name="Deshpande S."/>
            <person name="Douglass A.P."/>
            <person name="Hanson S.J."/>
            <person name="Klenk H.-P."/>
            <person name="LaButti K.M."/>
            <person name="Lapidus A."/>
            <person name="Lindquist E.A."/>
            <person name="Lipzen A.M."/>
            <person name="Meier-Kolthoff J.P."/>
            <person name="Ohm R.A."/>
            <person name="Otillar R.P."/>
            <person name="Pangilinan J.L."/>
            <person name="Peng Y."/>
            <person name="Rokas A."/>
            <person name="Rosa C.A."/>
            <person name="Scheuner C."/>
            <person name="Sibirny A.A."/>
            <person name="Slot J.C."/>
            <person name="Stielow J.B."/>
            <person name="Sun H."/>
            <person name="Kurtzman C.P."/>
            <person name="Blackwell M."/>
            <person name="Grigoriev I.V."/>
            <person name="Jeffries T.W."/>
        </authorList>
    </citation>
    <scope>NUCLEOTIDE SEQUENCE [LARGE SCALE GENOMIC DNA]</scope>
    <source>
        <strain evidence="13">NRRL Y-1626</strain>
    </source>
</reference>
<dbReference type="GO" id="GO:0031965">
    <property type="term" value="C:nuclear membrane"/>
    <property type="evidence" value="ECO:0007669"/>
    <property type="project" value="UniProtKB-SubCell"/>
</dbReference>